<dbReference type="AlphaFoldDB" id="S4XTH9"/>
<feature type="region of interest" description="Disordered" evidence="1">
    <location>
        <begin position="154"/>
        <end position="173"/>
    </location>
</feature>
<dbReference type="RefSeq" id="WP_020735797.1">
    <property type="nucleotide sequence ID" value="NC_021658.1"/>
</dbReference>
<dbReference type="PATRIC" id="fig|1254432.3.peg.4365"/>
<dbReference type="HOGENOM" id="CLU_1546599_0_0_7"/>
<proteinExistence type="predicted"/>
<organism evidence="2 3">
    <name type="scientific">Sorangium cellulosum So0157-2</name>
    <dbReference type="NCBI Taxonomy" id="1254432"/>
    <lineage>
        <taxon>Bacteria</taxon>
        <taxon>Pseudomonadati</taxon>
        <taxon>Myxococcota</taxon>
        <taxon>Polyangia</taxon>
        <taxon>Polyangiales</taxon>
        <taxon>Polyangiaceae</taxon>
        <taxon>Sorangium</taxon>
    </lineage>
</organism>
<dbReference type="Proteomes" id="UP000014803">
    <property type="component" value="Chromosome"/>
</dbReference>
<dbReference type="EMBL" id="CP003969">
    <property type="protein sequence ID" value="AGP36447.1"/>
    <property type="molecule type" value="Genomic_DNA"/>
</dbReference>
<dbReference type="OrthoDB" id="9918335at2"/>
<sequence length="173" mass="18574">MAEGSEHDVAGAGVRHAGAPHGITLFDHAEISAEIAEAARPQADILEAHGLTEAQWNEASIFWMTRIGQDVREHGEDARIPQLYSDAFSKAQDALKPPPAMDAATYAKLVVDIQAAGGPAQPLAARSLSLADYLRLSRHMARLLSTDPAQAKTFSEAYQRLQPTTGPAERPDP</sequence>
<protein>
    <submittedName>
        <fullName evidence="2">Uncharacterized protein</fullName>
    </submittedName>
</protein>
<accession>S4XTH9</accession>
<evidence type="ECO:0000313" key="2">
    <source>
        <dbReference type="EMBL" id="AGP36447.1"/>
    </source>
</evidence>
<dbReference type="KEGG" id="scu:SCE1572_19295"/>
<reference evidence="2 3" key="1">
    <citation type="journal article" date="2013" name="Sci. Rep.">
        <title>Extraordinary expansion of a Sorangium cellulosum genome from an alkaline milieu.</title>
        <authorList>
            <person name="Han K."/>
            <person name="Li Z.F."/>
            <person name="Peng R."/>
            <person name="Zhu L.P."/>
            <person name="Zhou T."/>
            <person name="Wang L.G."/>
            <person name="Li S.G."/>
            <person name="Zhang X.B."/>
            <person name="Hu W."/>
            <person name="Wu Z.H."/>
            <person name="Qin N."/>
            <person name="Li Y.Z."/>
        </authorList>
    </citation>
    <scope>NUCLEOTIDE SEQUENCE [LARGE SCALE GENOMIC DNA]</scope>
    <source>
        <strain evidence="2 3">So0157-2</strain>
    </source>
</reference>
<gene>
    <name evidence="2" type="ORF">SCE1572_19295</name>
</gene>
<dbReference type="STRING" id="1254432.SCE1572_19295"/>
<evidence type="ECO:0000313" key="3">
    <source>
        <dbReference type="Proteomes" id="UP000014803"/>
    </source>
</evidence>
<name>S4XTH9_SORCE</name>
<evidence type="ECO:0000256" key="1">
    <source>
        <dbReference type="SAM" id="MobiDB-lite"/>
    </source>
</evidence>